<dbReference type="Proteomes" id="UP000192491">
    <property type="component" value="Unassembled WGS sequence"/>
</dbReference>
<dbReference type="AlphaFoldDB" id="A0A1Y1QFY4"/>
<feature type="signal peptide" evidence="2">
    <location>
        <begin position="1"/>
        <end position="21"/>
    </location>
</feature>
<accession>A0A1Y1QFY4</accession>
<keyword evidence="2" id="KW-0732">Signal</keyword>
<name>A0A1Y1QFY4_9GAMM</name>
<dbReference type="EMBL" id="MTEJ01000345">
    <property type="protein sequence ID" value="OQX04327.1"/>
    <property type="molecule type" value="Genomic_DNA"/>
</dbReference>
<feature type="region of interest" description="Disordered" evidence="1">
    <location>
        <begin position="23"/>
        <end position="43"/>
    </location>
</feature>
<gene>
    <name evidence="3" type="ORF">BWK73_36505</name>
</gene>
<feature type="compositionally biased region" description="Low complexity" evidence="1">
    <location>
        <begin position="27"/>
        <end position="43"/>
    </location>
</feature>
<proteinExistence type="predicted"/>
<evidence type="ECO:0000256" key="2">
    <source>
        <dbReference type="SAM" id="SignalP"/>
    </source>
</evidence>
<evidence type="ECO:0000313" key="3">
    <source>
        <dbReference type="EMBL" id="OQX04327.1"/>
    </source>
</evidence>
<reference evidence="3 4" key="1">
    <citation type="submission" date="2017-01" db="EMBL/GenBank/DDBJ databases">
        <title>Novel large sulfur bacteria in the metagenomes of groundwater-fed chemosynthetic microbial mats in the Lake Huron basin.</title>
        <authorList>
            <person name="Sharrar A.M."/>
            <person name="Flood B.E."/>
            <person name="Bailey J.V."/>
            <person name="Jones D.S."/>
            <person name="Biddanda B."/>
            <person name="Ruberg S.A."/>
            <person name="Marcus D.N."/>
            <person name="Dick G.J."/>
        </authorList>
    </citation>
    <scope>NUCLEOTIDE SEQUENCE [LARGE SCALE GENOMIC DNA]</scope>
    <source>
        <strain evidence="3">A8</strain>
    </source>
</reference>
<protein>
    <submittedName>
        <fullName evidence="3">Metallo-mystery pair system four-Cys motif protein</fullName>
    </submittedName>
</protein>
<comment type="caution">
    <text evidence="3">The sequence shown here is derived from an EMBL/GenBank/DDBJ whole genome shotgun (WGS) entry which is preliminary data.</text>
</comment>
<evidence type="ECO:0000256" key="1">
    <source>
        <dbReference type="SAM" id="MobiDB-lite"/>
    </source>
</evidence>
<feature type="non-terminal residue" evidence="3">
    <location>
        <position position="75"/>
    </location>
</feature>
<sequence length="75" mass="7081">MNQPTSLKTGLAIASALFLTACGGGSSSSDSSTTGTTSGTTTATTTSLTIPFAAKAGTTAITCDATLTGLGTSGD</sequence>
<organism evidence="3 4">
    <name type="scientific">Thiothrix lacustris</name>
    <dbReference type="NCBI Taxonomy" id="525917"/>
    <lineage>
        <taxon>Bacteria</taxon>
        <taxon>Pseudomonadati</taxon>
        <taxon>Pseudomonadota</taxon>
        <taxon>Gammaproteobacteria</taxon>
        <taxon>Thiotrichales</taxon>
        <taxon>Thiotrichaceae</taxon>
        <taxon>Thiothrix</taxon>
    </lineage>
</organism>
<evidence type="ECO:0000313" key="4">
    <source>
        <dbReference type="Proteomes" id="UP000192491"/>
    </source>
</evidence>
<feature type="chain" id="PRO_5012485792" evidence="2">
    <location>
        <begin position="22"/>
        <end position="75"/>
    </location>
</feature>